<dbReference type="Pfam" id="PF10142">
    <property type="entry name" value="PhoPQ_related"/>
    <property type="match status" value="1"/>
</dbReference>
<name>A0A734RA43_SALER</name>
<evidence type="ECO:0000313" key="2">
    <source>
        <dbReference type="EMBL" id="HAE6496551.1"/>
    </source>
</evidence>
<dbReference type="EMBL" id="DAASPO010000108">
    <property type="protein sequence ID" value="HAE6496551.1"/>
    <property type="molecule type" value="Genomic_DNA"/>
</dbReference>
<dbReference type="AlphaFoldDB" id="A0A734RA43"/>
<reference evidence="2" key="2">
    <citation type="submission" date="2018-07" db="EMBL/GenBank/DDBJ databases">
        <authorList>
            <consortium name="NCBI Pathogen Detection Project"/>
        </authorList>
    </citation>
    <scope>NUCLEOTIDE SEQUENCE</scope>
    <source>
        <strain evidence="2">15-5375</strain>
    </source>
</reference>
<protein>
    <submittedName>
        <fullName evidence="2">PhoPQ-regulated protein</fullName>
    </submittedName>
</protein>
<feature type="region of interest" description="Disordered" evidence="1">
    <location>
        <begin position="94"/>
        <end position="123"/>
    </location>
</feature>
<gene>
    <name evidence="2" type="ORF">G4K38_004538</name>
</gene>
<comment type="caution">
    <text evidence="2">The sequence shown here is derived from an EMBL/GenBank/DDBJ whole genome shotgun (WGS) entry which is preliminary data.</text>
</comment>
<dbReference type="PANTHER" id="PTHR31497:SF0">
    <property type="entry name" value="AUTOCRINE PROLIFERATION REPRESSOR PROTEIN A"/>
    <property type="match status" value="1"/>
</dbReference>
<feature type="non-terminal residue" evidence="2">
    <location>
        <position position="1"/>
    </location>
</feature>
<dbReference type="InterPro" id="IPR009199">
    <property type="entry name" value="PhoPQ-act_pathogen-rel_PqaA"/>
</dbReference>
<evidence type="ECO:0000256" key="1">
    <source>
        <dbReference type="SAM" id="MobiDB-lite"/>
    </source>
</evidence>
<accession>A0A734RA43</accession>
<proteinExistence type="predicted"/>
<organism evidence="2">
    <name type="scientific">Salmonella enterica</name>
    <name type="common">Salmonella choleraesuis</name>
    <dbReference type="NCBI Taxonomy" id="28901"/>
    <lineage>
        <taxon>Bacteria</taxon>
        <taxon>Pseudomonadati</taxon>
        <taxon>Pseudomonadota</taxon>
        <taxon>Gammaproteobacteria</taxon>
        <taxon>Enterobacterales</taxon>
        <taxon>Enterobacteriaceae</taxon>
        <taxon>Salmonella</taxon>
    </lineage>
</organism>
<sequence>LPQLIGLIHHHLLTVYFSEAPVKVVRWTANNPNARDFRYACGIRYKPLTIDIPANNKISITLNEPKTGWEATYIEATFNDGYVATSQVYITPDEKYPQTAPPSVNAACQTLPGRGLGENDSPD</sequence>
<dbReference type="PANTHER" id="PTHR31497">
    <property type="entry name" value="AUTOCRINE PROLIFERATION REPRESSOR PROTEIN A"/>
    <property type="match status" value="1"/>
</dbReference>
<reference evidence="2" key="1">
    <citation type="journal article" date="2018" name="Genome Biol.">
        <title>SKESA: strategic k-mer extension for scrupulous assemblies.</title>
        <authorList>
            <person name="Souvorov A."/>
            <person name="Agarwala R."/>
            <person name="Lipman D.J."/>
        </authorList>
    </citation>
    <scope>NUCLEOTIDE SEQUENCE</scope>
    <source>
        <strain evidence="2">15-5375</strain>
    </source>
</reference>